<evidence type="ECO:0000313" key="3">
    <source>
        <dbReference type="EMBL" id="NYG55684.1"/>
    </source>
</evidence>
<accession>A0A7Y9RUR2</accession>
<dbReference type="NCBIfam" id="NF040712">
    <property type="entry name" value="SepH"/>
    <property type="match status" value="1"/>
</dbReference>
<organism evidence="3 4">
    <name type="scientific">Nocardioides perillae</name>
    <dbReference type="NCBI Taxonomy" id="1119534"/>
    <lineage>
        <taxon>Bacteria</taxon>
        <taxon>Bacillati</taxon>
        <taxon>Actinomycetota</taxon>
        <taxon>Actinomycetes</taxon>
        <taxon>Propionibacteriales</taxon>
        <taxon>Nocardioidaceae</taxon>
        <taxon>Nocardioides</taxon>
    </lineage>
</organism>
<keyword evidence="4" id="KW-1185">Reference proteome</keyword>
<feature type="region of interest" description="Disordered" evidence="1">
    <location>
        <begin position="242"/>
        <end position="345"/>
    </location>
</feature>
<dbReference type="InterPro" id="IPR047682">
    <property type="entry name" value="SepH-like"/>
</dbReference>
<proteinExistence type="predicted"/>
<evidence type="ECO:0000259" key="2">
    <source>
        <dbReference type="Pfam" id="PF11268"/>
    </source>
</evidence>
<dbReference type="InterPro" id="IPR021421">
    <property type="entry name" value="DUF3071"/>
</dbReference>
<protein>
    <recommendedName>
        <fullName evidence="2">DUF3071 domain-containing protein</fullName>
    </recommendedName>
</protein>
<dbReference type="Proteomes" id="UP000544110">
    <property type="component" value="Unassembled WGS sequence"/>
</dbReference>
<reference evidence="3 4" key="1">
    <citation type="submission" date="2020-07" db="EMBL/GenBank/DDBJ databases">
        <title>Sequencing the genomes of 1000 actinobacteria strains.</title>
        <authorList>
            <person name="Klenk H.-P."/>
        </authorList>
    </citation>
    <scope>NUCLEOTIDE SEQUENCE [LARGE SCALE GENOMIC DNA]</scope>
    <source>
        <strain evidence="3 4">DSM 24552</strain>
    </source>
</reference>
<evidence type="ECO:0000313" key="4">
    <source>
        <dbReference type="Proteomes" id="UP000544110"/>
    </source>
</evidence>
<dbReference type="RefSeq" id="WP_179518088.1">
    <property type="nucleotide sequence ID" value="NZ_JACCAC010000001.1"/>
</dbReference>
<dbReference type="EMBL" id="JACCAC010000001">
    <property type="protein sequence ID" value="NYG55684.1"/>
    <property type="molecule type" value="Genomic_DNA"/>
</dbReference>
<comment type="caution">
    <text evidence="3">The sequence shown here is derived from an EMBL/GenBank/DDBJ whole genome shotgun (WGS) entry which is preliminary data.</text>
</comment>
<dbReference type="Pfam" id="PF11268">
    <property type="entry name" value="DUF3071"/>
    <property type="match status" value="1"/>
</dbReference>
<sequence length="345" mass="36185">MAHLTLAGTSEDGRRLRLVDTEGAEHTLDVDDRLRAALRGAPARTGQMETRVDSSDNALRPRDIQARVRAGESPEAVAEAAGTPVERVLVYARPVLAERAHVADRAQRSSVRRRSGEPAPGGARTLGDLVALRLRALGTPDAEVLWDAWRRDDGRWSLHAAYDAPGRAGTASFTYDPPGNYVTLDDDDARWLVGEEVAAPEPEAAGAAATDDLEAARRRRRTVVDEADQELPLGADALALVRSADPDDPGPGDPGPGAAPGAGPDESTVDLTETAARVRGERDAAAPTTPATAPAGSSAAPPSDPAEAPADAPVEEQPARRPGKRGRRASVPSWDEIMFGGGDKG</sequence>
<gene>
    <name evidence="3" type="ORF">BJ989_001988</name>
</gene>
<evidence type="ECO:0000256" key="1">
    <source>
        <dbReference type="SAM" id="MobiDB-lite"/>
    </source>
</evidence>
<name>A0A7Y9RUR2_9ACTN</name>
<dbReference type="AlphaFoldDB" id="A0A7Y9RUR2"/>
<feature type="domain" description="DUF3071" evidence="2">
    <location>
        <begin position="1"/>
        <end position="175"/>
    </location>
</feature>
<feature type="region of interest" description="Disordered" evidence="1">
    <location>
        <begin position="103"/>
        <end position="123"/>
    </location>
</feature>
<feature type="compositionally biased region" description="Low complexity" evidence="1">
    <location>
        <begin position="285"/>
        <end position="316"/>
    </location>
</feature>